<dbReference type="PROSITE" id="PS51462">
    <property type="entry name" value="NUDIX"/>
    <property type="match status" value="1"/>
</dbReference>
<evidence type="ECO:0000313" key="3">
    <source>
        <dbReference type="EMBL" id="HIW91427.1"/>
    </source>
</evidence>
<keyword evidence="1" id="KW-0378">Hydrolase</keyword>
<evidence type="ECO:0000313" key="4">
    <source>
        <dbReference type="Proteomes" id="UP000824190"/>
    </source>
</evidence>
<dbReference type="InterPro" id="IPR000086">
    <property type="entry name" value="NUDIX_hydrolase_dom"/>
</dbReference>
<dbReference type="Pfam" id="PF00293">
    <property type="entry name" value="NUDIX"/>
    <property type="match status" value="1"/>
</dbReference>
<proteinExistence type="predicted"/>
<accession>A0A9D1RPL4</accession>
<dbReference type="PROSITE" id="PS00893">
    <property type="entry name" value="NUDIX_BOX"/>
    <property type="match status" value="1"/>
</dbReference>
<dbReference type="CDD" id="cd04663">
    <property type="entry name" value="NUDIX_Hydrolase"/>
    <property type="match status" value="1"/>
</dbReference>
<name>A0A9D1RPL4_9CORY</name>
<dbReference type="Proteomes" id="UP000824190">
    <property type="component" value="Unassembled WGS sequence"/>
</dbReference>
<dbReference type="GO" id="GO:0016787">
    <property type="term" value="F:hydrolase activity"/>
    <property type="evidence" value="ECO:0007669"/>
    <property type="project" value="UniProtKB-KW"/>
</dbReference>
<feature type="domain" description="Nudix hydrolase" evidence="2">
    <location>
        <begin position="10"/>
        <end position="150"/>
    </location>
</feature>
<dbReference type="SUPFAM" id="SSF55811">
    <property type="entry name" value="Nudix"/>
    <property type="match status" value="1"/>
</dbReference>
<organism evidence="3 4">
    <name type="scientific">Candidatus Corynebacterium avicola</name>
    <dbReference type="NCBI Taxonomy" id="2838527"/>
    <lineage>
        <taxon>Bacteria</taxon>
        <taxon>Bacillati</taxon>
        <taxon>Actinomycetota</taxon>
        <taxon>Actinomycetes</taxon>
        <taxon>Mycobacteriales</taxon>
        <taxon>Corynebacteriaceae</taxon>
        <taxon>Corynebacterium</taxon>
    </lineage>
</organism>
<gene>
    <name evidence="3" type="ORF">H9870_07190</name>
</gene>
<protein>
    <submittedName>
        <fullName evidence="3">NUDIX domain-containing protein</fullName>
    </submittedName>
</protein>
<dbReference type="InterPro" id="IPR015797">
    <property type="entry name" value="NUDIX_hydrolase-like_dom_sf"/>
</dbReference>
<comment type="caution">
    <text evidence="3">The sequence shown here is derived from an EMBL/GenBank/DDBJ whole genome shotgun (WGS) entry which is preliminary data.</text>
</comment>
<sequence>MTIESMGRRSVKKAVGYVVRQGKLLVFTHDDFPMEITGVQVPAGSIAEGESPADAVVREVGEETGLTARIVRSLGVESYDMWPAKPEVHERHFFQLELVHPDVPERWTCGEQDSSDGGEPVGWTCWWMALTDAHVLCAGFGARLGSVEADGDL</sequence>
<evidence type="ECO:0000256" key="1">
    <source>
        <dbReference type="ARBA" id="ARBA00022801"/>
    </source>
</evidence>
<reference evidence="3" key="2">
    <citation type="submission" date="2021-04" db="EMBL/GenBank/DDBJ databases">
        <authorList>
            <person name="Gilroy R."/>
        </authorList>
    </citation>
    <scope>NUCLEOTIDE SEQUENCE</scope>
    <source>
        <strain evidence="3">CHK32-1732</strain>
    </source>
</reference>
<dbReference type="AlphaFoldDB" id="A0A9D1RPL4"/>
<dbReference type="Gene3D" id="3.90.79.10">
    <property type="entry name" value="Nucleoside Triphosphate Pyrophosphohydrolase"/>
    <property type="match status" value="1"/>
</dbReference>
<reference evidence="3" key="1">
    <citation type="journal article" date="2021" name="PeerJ">
        <title>Extensive microbial diversity within the chicken gut microbiome revealed by metagenomics and culture.</title>
        <authorList>
            <person name="Gilroy R."/>
            <person name="Ravi A."/>
            <person name="Getino M."/>
            <person name="Pursley I."/>
            <person name="Horton D.L."/>
            <person name="Alikhan N.F."/>
            <person name="Baker D."/>
            <person name="Gharbi K."/>
            <person name="Hall N."/>
            <person name="Watson M."/>
            <person name="Adriaenssens E.M."/>
            <person name="Foster-Nyarko E."/>
            <person name="Jarju S."/>
            <person name="Secka A."/>
            <person name="Antonio M."/>
            <person name="Oren A."/>
            <person name="Chaudhuri R.R."/>
            <person name="La Ragione R."/>
            <person name="Hildebrand F."/>
            <person name="Pallen M.J."/>
        </authorList>
    </citation>
    <scope>NUCLEOTIDE SEQUENCE</scope>
    <source>
        <strain evidence="3">CHK32-1732</strain>
    </source>
</reference>
<dbReference type="EMBL" id="DXGC01000067">
    <property type="protein sequence ID" value="HIW91427.1"/>
    <property type="molecule type" value="Genomic_DNA"/>
</dbReference>
<dbReference type="InterPro" id="IPR020084">
    <property type="entry name" value="NUDIX_hydrolase_CS"/>
</dbReference>
<evidence type="ECO:0000259" key="2">
    <source>
        <dbReference type="PROSITE" id="PS51462"/>
    </source>
</evidence>